<evidence type="ECO:0000313" key="3">
    <source>
        <dbReference type="Proteomes" id="UP000189177"/>
    </source>
</evidence>
<reference evidence="2 3" key="1">
    <citation type="submission" date="2017-02" db="EMBL/GenBank/DDBJ databases">
        <title>Genomic diversity within the haloalkaliphilic genus Thioalkalivibrio.</title>
        <authorList>
            <person name="Ahn A.-C."/>
            <person name="Meier-Kolthoff J."/>
            <person name="Overmars L."/>
            <person name="Richter M."/>
            <person name="Woyke T."/>
            <person name="Sorokin D.Y."/>
            <person name="Muyzer G."/>
        </authorList>
    </citation>
    <scope>NUCLEOTIDE SEQUENCE [LARGE SCALE GENOMIC DNA]</scope>
    <source>
        <strain evidence="2 3">HL17</strain>
    </source>
</reference>
<accession>A0A1V3A024</accession>
<evidence type="ECO:0008006" key="4">
    <source>
        <dbReference type="Google" id="ProtNLM"/>
    </source>
</evidence>
<name>A0A1V3A024_9GAMM</name>
<gene>
    <name evidence="2" type="ORF">B1A74_04500</name>
</gene>
<feature type="transmembrane region" description="Helical" evidence="1">
    <location>
        <begin position="44"/>
        <end position="67"/>
    </location>
</feature>
<feature type="transmembrane region" description="Helical" evidence="1">
    <location>
        <begin position="12"/>
        <end position="32"/>
    </location>
</feature>
<dbReference type="Gene3D" id="1.20.210.10">
    <property type="entry name" value="Cytochrome c oxidase-like, subunit I domain"/>
    <property type="match status" value="1"/>
</dbReference>
<dbReference type="InterPro" id="IPR036927">
    <property type="entry name" value="Cyt_c_oxase-like_su1_sf"/>
</dbReference>
<feature type="transmembrane region" description="Helical" evidence="1">
    <location>
        <begin position="79"/>
        <end position="99"/>
    </location>
</feature>
<dbReference type="AlphaFoldDB" id="A0A1V3A024"/>
<evidence type="ECO:0000256" key="1">
    <source>
        <dbReference type="SAM" id="Phobius"/>
    </source>
</evidence>
<keyword evidence="1" id="KW-1133">Transmembrane helix</keyword>
<dbReference type="SUPFAM" id="SSF81442">
    <property type="entry name" value="Cytochrome c oxidase subunit I-like"/>
    <property type="match status" value="1"/>
</dbReference>
<organism evidence="2 3">
    <name type="scientific">Thioalkalivibrio halophilus</name>
    <dbReference type="NCBI Taxonomy" id="252474"/>
    <lineage>
        <taxon>Bacteria</taxon>
        <taxon>Pseudomonadati</taxon>
        <taxon>Pseudomonadota</taxon>
        <taxon>Gammaproteobacteria</taxon>
        <taxon>Chromatiales</taxon>
        <taxon>Ectothiorhodospiraceae</taxon>
        <taxon>Thioalkalivibrio</taxon>
    </lineage>
</organism>
<keyword evidence="1" id="KW-0812">Transmembrane</keyword>
<evidence type="ECO:0000313" key="2">
    <source>
        <dbReference type="EMBL" id="OOC10718.1"/>
    </source>
</evidence>
<proteinExistence type="predicted"/>
<dbReference type="STRING" id="252474.B1A74_04500"/>
<keyword evidence="3" id="KW-1185">Reference proteome</keyword>
<keyword evidence="1" id="KW-0472">Membrane</keyword>
<feature type="transmembrane region" description="Helical" evidence="1">
    <location>
        <begin position="105"/>
        <end position="126"/>
    </location>
</feature>
<protein>
    <recommendedName>
        <fullName evidence="4">Cytochrome-c oxidase</fullName>
    </recommendedName>
</protein>
<sequence length="136" mass="14596">MEIRVLTRNRLFITIALVYALLGGGVAVLWLLAPGTITGDAVRLHAHLMLLGFVTMMIYGIGLHALPRFSGRNLFSERTADAQFVLANAGLPAMAAGWLAGSREIVLAGGLLTWAAMLLFTLNILLTVRRRGPGEA</sequence>
<dbReference type="Proteomes" id="UP000189177">
    <property type="component" value="Unassembled WGS sequence"/>
</dbReference>
<dbReference type="EMBL" id="MUZR01000011">
    <property type="protein sequence ID" value="OOC10718.1"/>
    <property type="molecule type" value="Genomic_DNA"/>
</dbReference>
<comment type="caution">
    <text evidence="2">The sequence shown here is derived from an EMBL/GenBank/DDBJ whole genome shotgun (WGS) entry which is preliminary data.</text>
</comment>